<accession>A0A1I6GEK7</accession>
<gene>
    <name evidence="1" type="ORF">SAMN04488005_1516</name>
</gene>
<protein>
    <submittedName>
        <fullName evidence="1">Phage portal protein, HK97 family</fullName>
    </submittedName>
</protein>
<dbReference type="InterPro" id="IPR006427">
    <property type="entry name" value="Portal_HK97"/>
</dbReference>
<dbReference type="EMBL" id="FOYP01000001">
    <property type="protein sequence ID" value="SFR40541.1"/>
    <property type="molecule type" value="Genomic_DNA"/>
</dbReference>
<evidence type="ECO:0000313" key="1">
    <source>
        <dbReference type="EMBL" id="SFR40541.1"/>
    </source>
</evidence>
<sequence>MRRFIKAAVRGVRAEIAAGDSGWMSMTQQQALNVLGAVSKSGQNVNQQSVLQLSAVWACVARTSGLIGSLPGALYERQADGGRKKVVNDLSRILAAQPNPGQTGFEFWEGNTAQILLQGNGYNEKLMIGGRLVGLRPLFNAKRRIKRDGKVVFEVRENGRLRTLAADQVFHIPGFGAGDGDGLSAVRYGVQSLGSALSADEAAGTVFANGLTVGGVIQSDQTLSSEQRADLQTLLSTFIGSKKAGKTLTLEAGLKYQQISMNPEDAQLLETRRFQVDDICRWFGTPPIVIGHASEGTTMWGSGVESIMLAWRTMGINPLLRRIEARINRDLIPANKRDVWYWEWNRDAMMQMDSKAKSEFLSKMVSVGIISRDEARVKLNEERRGGAADELMAQTAMAGLEQLITKASET</sequence>
<organism evidence="1 2">
    <name type="scientific">Yoonia tamlensis</name>
    <dbReference type="NCBI Taxonomy" id="390270"/>
    <lineage>
        <taxon>Bacteria</taxon>
        <taxon>Pseudomonadati</taxon>
        <taxon>Pseudomonadota</taxon>
        <taxon>Alphaproteobacteria</taxon>
        <taxon>Rhodobacterales</taxon>
        <taxon>Paracoccaceae</taxon>
        <taxon>Yoonia</taxon>
    </lineage>
</organism>
<dbReference type="Proteomes" id="UP000199478">
    <property type="component" value="Unassembled WGS sequence"/>
</dbReference>
<dbReference type="OrthoDB" id="7592047at2"/>
<proteinExistence type="predicted"/>
<dbReference type="AlphaFoldDB" id="A0A1I6GEK7"/>
<reference evidence="2" key="1">
    <citation type="submission" date="2016-10" db="EMBL/GenBank/DDBJ databases">
        <authorList>
            <person name="Varghese N."/>
            <person name="Submissions S."/>
        </authorList>
    </citation>
    <scope>NUCLEOTIDE SEQUENCE [LARGE SCALE GENOMIC DNA]</scope>
    <source>
        <strain evidence="2">DSM 26879</strain>
    </source>
</reference>
<dbReference type="RefSeq" id="WP_090198407.1">
    <property type="nucleotide sequence ID" value="NZ_FOYP01000001.1"/>
</dbReference>
<name>A0A1I6GEK7_9RHOB</name>
<dbReference type="STRING" id="390270.SAMN04488005_1516"/>
<keyword evidence="2" id="KW-1185">Reference proteome</keyword>
<dbReference type="NCBIfam" id="TIGR01537">
    <property type="entry name" value="portal_HK97"/>
    <property type="match status" value="1"/>
</dbReference>
<dbReference type="Pfam" id="PF04860">
    <property type="entry name" value="Phage_portal"/>
    <property type="match status" value="1"/>
</dbReference>
<dbReference type="InterPro" id="IPR006944">
    <property type="entry name" value="Phage/GTA_portal"/>
</dbReference>
<evidence type="ECO:0000313" key="2">
    <source>
        <dbReference type="Proteomes" id="UP000199478"/>
    </source>
</evidence>